<proteinExistence type="predicted"/>
<dbReference type="AlphaFoldDB" id="A0AAN9MPQ3"/>
<dbReference type="Proteomes" id="UP001374584">
    <property type="component" value="Unassembled WGS sequence"/>
</dbReference>
<evidence type="ECO:0000313" key="1">
    <source>
        <dbReference type="EMBL" id="KAK7355313.1"/>
    </source>
</evidence>
<gene>
    <name evidence="1" type="ORF">VNO80_14567</name>
</gene>
<comment type="caution">
    <text evidence="1">The sequence shown here is derived from an EMBL/GenBank/DDBJ whole genome shotgun (WGS) entry which is preliminary data.</text>
</comment>
<evidence type="ECO:0000313" key="2">
    <source>
        <dbReference type="Proteomes" id="UP001374584"/>
    </source>
</evidence>
<accession>A0AAN9MPQ3</accession>
<reference evidence="1 2" key="1">
    <citation type="submission" date="2024-01" db="EMBL/GenBank/DDBJ databases">
        <title>The genomes of 5 underutilized Papilionoideae crops provide insights into root nodulation and disease resistanc.</title>
        <authorList>
            <person name="Jiang F."/>
        </authorList>
    </citation>
    <scope>NUCLEOTIDE SEQUENCE [LARGE SCALE GENOMIC DNA]</scope>
    <source>
        <strain evidence="1">JINMINGXINNONG_FW02</strain>
        <tissue evidence="1">Leaves</tissue>
    </source>
</reference>
<dbReference type="EMBL" id="JAYMYR010000006">
    <property type="protein sequence ID" value="KAK7355313.1"/>
    <property type="molecule type" value="Genomic_DNA"/>
</dbReference>
<keyword evidence="2" id="KW-1185">Reference proteome</keyword>
<protein>
    <submittedName>
        <fullName evidence="1">Uncharacterized protein</fullName>
    </submittedName>
</protein>
<name>A0AAN9MPQ3_PHACN</name>
<sequence length="114" mass="13329">MMKEPMTCNRNSEDCLRLFGVNIVAKKPITVPHTQSLSMENLSYCHGEKELNGGKNCKDEHLSEDFDQQLHTYHDNSNMGKPWTEEEHRKKMQLQQFLQSPKYKSNHICITSNF</sequence>
<organism evidence="1 2">
    <name type="scientific">Phaseolus coccineus</name>
    <name type="common">Scarlet runner bean</name>
    <name type="synonym">Phaseolus multiflorus</name>
    <dbReference type="NCBI Taxonomy" id="3886"/>
    <lineage>
        <taxon>Eukaryota</taxon>
        <taxon>Viridiplantae</taxon>
        <taxon>Streptophyta</taxon>
        <taxon>Embryophyta</taxon>
        <taxon>Tracheophyta</taxon>
        <taxon>Spermatophyta</taxon>
        <taxon>Magnoliopsida</taxon>
        <taxon>eudicotyledons</taxon>
        <taxon>Gunneridae</taxon>
        <taxon>Pentapetalae</taxon>
        <taxon>rosids</taxon>
        <taxon>fabids</taxon>
        <taxon>Fabales</taxon>
        <taxon>Fabaceae</taxon>
        <taxon>Papilionoideae</taxon>
        <taxon>50 kb inversion clade</taxon>
        <taxon>NPAAA clade</taxon>
        <taxon>indigoferoid/millettioid clade</taxon>
        <taxon>Phaseoleae</taxon>
        <taxon>Phaseolus</taxon>
    </lineage>
</organism>